<protein>
    <recommendedName>
        <fullName evidence="2">Fibrinogen C-terminal domain-containing protein</fullName>
    </recommendedName>
</protein>
<sequence>MWTFVVFTMAVWSVDAKGIRLHLSDEIKDMLRKSNWDHKNTALSIHGPMTLDVQSSFKLKKGQVFLKSRVHDKHKDCADIKMHRPLSRDGVYTIYPTPGTNNTVFCDMTTDGGGWTVLQRRQDGDTVFLRKWKDYKNGFGHAEDEYWLGNDAIHALTKDKKQVLRVDLMKFSREKGHATYSSFFVDNEAHKYKLSLGGFNGTKDLGDSFAFSNNAYFSTVDVDNDKYKGDCAGHHKAGWWFNSCARNNLNGVFRKASKKDATELSWYDWGSTWESLKSSKIMIRPRQNA</sequence>
<dbReference type="InterPro" id="IPR014716">
    <property type="entry name" value="Fibrinogen_a/b/g_C_1"/>
</dbReference>
<dbReference type="InterPro" id="IPR002181">
    <property type="entry name" value="Fibrinogen_a/b/g_C_dom"/>
</dbReference>
<dbReference type="NCBIfam" id="NF040941">
    <property type="entry name" value="GGGWT_bact"/>
    <property type="match status" value="1"/>
</dbReference>
<name>A0A8W8I601_MAGGI</name>
<evidence type="ECO:0000259" key="2">
    <source>
        <dbReference type="PROSITE" id="PS51406"/>
    </source>
</evidence>
<dbReference type="InterPro" id="IPR036056">
    <property type="entry name" value="Fibrinogen-like_C"/>
</dbReference>
<dbReference type="Pfam" id="PF00147">
    <property type="entry name" value="Fibrinogen_C"/>
    <property type="match status" value="1"/>
</dbReference>
<dbReference type="PANTHER" id="PTHR19143">
    <property type="entry name" value="FIBRINOGEN/TENASCIN/ANGIOPOEITIN"/>
    <property type="match status" value="1"/>
</dbReference>
<keyword evidence="1" id="KW-0732">Signal</keyword>
<dbReference type="Proteomes" id="UP000005408">
    <property type="component" value="Unassembled WGS sequence"/>
</dbReference>
<evidence type="ECO:0000313" key="3">
    <source>
        <dbReference type="EnsemblMetazoa" id="G12728.2:cds"/>
    </source>
</evidence>
<accession>A0A8W8I601</accession>
<dbReference type="GO" id="GO:0005615">
    <property type="term" value="C:extracellular space"/>
    <property type="evidence" value="ECO:0007669"/>
    <property type="project" value="TreeGrafter"/>
</dbReference>
<dbReference type="EnsemblMetazoa" id="G12728.2">
    <property type="protein sequence ID" value="G12728.2:cds"/>
    <property type="gene ID" value="G12728"/>
</dbReference>
<evidence type="ECO:0000313" key="4">
    <source>
        <dbReference type="Proteomes" id="UP000005408"/>
    </source>
</evidence>
<feature type="domain" description="Fibrinogen C-terminal" evidence="2">
    <location>
        <begin position="68"/>
        <end position="287"/>
    </location>
</feature>
<feature type="signal peptide" evidence="1">
    <location>
        <begin position="1"/>
        <end position="16"/>
    </location>
</feature>
<dbReference type="OrthoDB" id="7940501at2759"/>
<reference evidence="3" key="1">
    <citation type="submission" date="2022-08" db="UniProtKB">
        <authorList>
            <consortium name="EnsemblMetazoa"/>
        </authorList>
    </citation>
    <scope>IDENTIFICATION</scope>
    <source>
        <strain evidence="3">05x7-T-G4-1.051#20</strain>
    </source>
</reference>
<proteinExistence type="predicted"/>
<evidence type="ECO:0000256" key="1">
    <source>
        <dbReference type="SAM" id="SignalP"/>
    </source>
</evidence>
<keyword evidence="4" id="KW-1185">Reference proteome</keyword>
<dbReference type="AlphaFoldDB" id="A0A8W8I601"/>
<dbReference type="Gene3D" id="3.90.215.10">
    <property type="entry name" value="Gamma Fibrinogen, chain A, domain 1"/>
    <property type="match status" value="1"/>
</dbReference>
<dbReference type="SMART" id="SM00186">
    <property type="entry name" value="FBG"/>
    <property type="match status" value="1"/>
</dbReference>
<dbReference type="InterPro" id="IPR050373">
    <property type="entry name" value="Fibrinogen_C-term_domain"/>
</dbReference>
<dbReference type="CDD" id="cd00087">
    <property type="entry name" value="FReD"/>
    <property type="match status" value="1"/>
</dbReference>
<dbReference type="PROSITE" id="PS51406">
    <property type="entry name" value="FIBRINOGEN_C_2"/>
    <property type="match status" value="1"/>
</dbReference>
<dbReference type="SUPFAM" id="SSF56496">
    <property type="entry name" value="Fibrinogen C-terminal domain-like"/>
    <property type="match status" value="1"/>
</dbReference>
<feature type="chain" id="PRO_5036461678" description="Fibrinogen C-terminal domain-containing protein" evidence="1">
    <location>
        <begin position="17"/>
        <end position="289"/>
    </location>
</feature>
<organism evidence="3 4">
    <name type="scientific">Magallana gigas</name>
    <name type="common">Pacific oyster</name>
    <name type="synonym">Crassostrea gigas</name>
    <dbReference type="NCBI Taxonomy" id="29159"/>
    <lineage>
        <taxon>Eukaryota</taxon>
        <taxon>Metazoa</taxon>
        <taxon>Spiralia</taxon>
        <taxon>Lophotrochozoa</taxon>
        <taxon>Mollusca</taxon>
        <taxon>Bivalvia</taxon>
        <taxon>Autobranchia</taxon>
        <taxon>Pteriomorphia</taxon>
        <taxon>Ostreida</taxon>
        <taxon>Ostreoidea</taxon>
        <taxon>Ostreidae</taxon>
        <taxon>Magallana</taxon>
    </lineage>
</organism>